<feature type="transmembrane region" description="Helical" evidence="1">
    <location>
        <begin position="244"/>
        <end position="266"/>
    </location>
</feature>
<organism evidence="2 3">
    <name type="scientific">Candidatus Sysuiplasma superficiale</name>
    <dbReference type="NCBI Taxonomy" id="2823368"/>
    <lineage>
        <taxon>Archaea</taxon>
        <taxon>Methanobacteriati</taxon>
        <taxon>Thermoplasmatota</taxon>
        <taxon>Thermoplasmata</taxon>
        <taxon>Candidatus Sysuiplasmatales</taxon>
        <taxon>Candidatus Sysuiplasmataceae</taxon>
        <taxon>Candidatus Sysuiplasma</taxon>
    </lineage>
</organism>
<accession>A0A8J7YSY0</accession>
<keyword evidence="1" id="KW-0472">Membrane</keyword>
<evidence type="ECO:0008006" key="4">
    <source>
        <dbReference type="Google" id="ProtNLM"/>
    </source>
</evidence>
<dbReference type="EMBL" id="JAGVSJ010000006">
    <property type="protein sequence ID" value="MBX8631570.1"/>
    <property type="molecule type" value="Genomic_DNA"/>
</dbReference>
<evidence type="ECO:0000313" key="2">
    <source>
        <dbReference type="EMBL" id="MBX8631570.1"/>
    </source>
</evidence>
<protein>
    <recommendedName>
        <fullName evidence="4">Urease accessory protein UreH-like transmembrane domain-containing protein</fullName>
    </recommendedName>
</protein>
<keyword evidence="1" id="KW-0812">Transmembrane</keyword>
<sequence length="328" mass="35985">MDEMVVINLWNPSNVDFISALIISFLLGIVHGITPDEHTWPITFSYSVSQRGYRGGARAGMIFATGFTIQRSILSELAYFALAGIFLTSLSFGLTYIMVGVAMAAAGIYFARRKNYFHFHLIEEKLESFFRLHSKGSAEQKGEMDHTSNPLTSRDGMFSDEPIPAKLAFIHGLIAGFGFGAFALILYLVIVPTMPGPLFAFLPGLLFGLGTMAMQIMFGAFFVSVTRRAGKLSERGISFVTSRITMSVLLYGGIAFIISGIGVLLYPSLMNIGFTTGIRVHNLHNLGIGFFLVIFSVGIIGIASFIESFRKAKELGLVERKERVPETT</sequence>
<feature type="transmembrane region" description="Helical" evidence="1">
    <location>
        <begin position="79"/>
        <end position="111"/>
    </location>
</feature>
<feature type="transmembrane region" description="Helical" evidence="1">
    <location>
        <begin position="196"/>
        <end position="223"/>
    </location>
</feature>
<name>A0A8J7YSY0_9ARCH</name>
<feature type="transmembrane region" description="Helical" evidence="1">
    <location>
        <begin position="17"/>
        <end position="34"/>
    </location>
</feature>
<keyword evidence="1" id="KW-1133">Transmembrane helix</keyword>
<dbReference type="Proteomes" id="UP000716004">
    <property type="component" value="Unassembled WGS sequence"/>
</dbReference>
<feature type="transmembrane region" description="Helical" evidence="1">
    <location>
        <begin position="55"/>
        <end position="73"/>
    </location>
</feature>
<reference evidence="2" key="1">
    <citation type="submission" date="2021-04" db="EMBL/GenBank/DDBJ databases">
        <title>Genomic insights into ecological role and evolution of a novel Thermoplasmata order Candidatus Sysuiplasmatales.</title>
        <authorList>
            <person name="Yuan Y."/>
        </authorList>
    </citation>
    <scope>NUCLEOTIDE SEQUENCE</scope>
    <source>
        <strain evidence="2">YP2-bin.285</strain>
    </source>
</reference>
<comment type="caution">
    <text evidence="2">The sequence shown here is derived from an EMBL/GenBank/DDBJ whole genome shotgun (WGS) entry which is preliminary data.</text>
</comment>
<evidence type="ECO:0000313" key="3">
    <source>
        <dbReference type="Proteomes" id="UP000716004"/>
    </source>
</evidence>
<feature type="transmembrane region" description="Helical" evidence="1">
    <location>
        <begin position="286"/>
        <end position="306"/>
    </location>
</feature>
<gene>
    <name evidence="2" type="ORF">J9259_03480</name>
</gene>
<proteinExistence type="predicted"/>
<evidence type="ECO:0000256" key="1">
    <source>
        <dbReference type="SAM" id="Phobius"/>
    </source>
</evidence>
<feature type="transmembrane region" description="Helical" evidence="1">
    <location>
        <begin position="167"/>
        <end position="190"/>
    </location>
</feature>
<dbReference type="AlphaFoldDB" id="A0A8J7YSY0"/>